<name>A0A5B0SIW5_PUCGR</name>
<evidence type="ECO:0000313" key="5">
    <source>
        <dbReference type="Proteomes" id="UP000325313"/>
    </source>
</evidence>
<evidence type="ECO:0000313" key="3">
    <source>
        <dbReference type="EMBL" id="KAA1137515.1"/>
    </source>
</evidence>
<reference evidence="4 5" key="1">
    <citation type="submission" date="2019-05" db="EMBL/GenBank/DDBJ databases">
        <title>Emergence of the Ug99 lineage of the wheat stem rust pathogen through somatic hybridization.</title>
        <authorList>
            <person name="Li F."/>
            <person name="Upadhyaya N.M."/>
            <person name="Sperschneider J."/>
            <person name="Matny O."/>
            <person name="Nguyen-Phuc H."/>
            <person name="Mago R."/>
            <person name="Raley C."/>
            <person name="Miller M.E."/>
            <person name="Silverstein K.A.T."/>
            <person name="Henningsen E."/>
            <person name="Hirsch C.D."/>
            <person name="Visser B."/>
            <person name="Pretorius Z.A."/>
            <person name="Steffenson B.J."/>
            <person name="Schwessinger B."/>
            <person name="Dodds P.N."/>
            <person name="Figueroa M."/>
        </authorList>
    </citation>
    <scope>NUCLEOTIDE SEQUENCE [LARGE SCALE GENOMIC DNA]</scope>
    <source>
        <strain evidence="2">21-0</strain>
        <strain evidence="3 5">Ug99</strain>
    </source>
</reference>
<dbReference type="Proteomes" id="UP000324748">
    <property type="component" value="Unassembled WGS sequence"/>
</dbReference>
<comment type="caution">
    <text evidence="3">The sequence shown here is derived from an EMBL/GenBank/DDBJ whole genome shotgun (WGS) entry which is preliminary data.</text>
</comment>
<feature type="region of interest" description="Disordered" evidence="1">
    <location>
        <begin position="1"/>
        <end position="20"/>
    </location>
</feature>
<sequence>MSGQDSQVRRSSSSDSPSRAESLVALKERARILHNYDHHYEDFILFAKRTGDSLAVEYLDRLEELFEILEMSPKSRPAQMLIHLATRQCGVEWSSPGSLFGFRQDDSIEEKLIQLVSLGDAKSLTLLATPGAKLRKNVYKCG</sequence>
<dbReference type="Proteomes" id="UP000325313">
    <property type="component" value="Unassembled WGS sequence"/>
</dbReference>
<protein>
    <submittedName>
        <fullName evidence="3">Uncharacterized protein</fullName>
    </submittedName>
</protein>
<dbReference type="AlphaFoldDB" id="A0A5B0SIW5"/>
<evidence type="ECO:0000313" key="2">
    <source>
        <dbReference type="EMBL" id="KAA1087107.1"/>
    </source>
</evidence>
<keyword evidence="4" id="KW-1185">Reference proteome</keyword>
<accession>A0A5B0SIW5</accession>
<proteinExistence type="predicted"/>
<evidence type="ECO:0000313" key="4">
    <source>
        <dbReference type="Proteomes" id="UP000324748"/>
    </source>
</evidence>
<dbReference type="EMBL" id="VDEP01000007">
    <property type="protein sequence ID" value="KAA1137515.1"/>
    <property type="molecule type" value="Genomic_DNA"/>
</dbReference>
<dbReference type="EMBL" id="VSWC01000105">
    <property type="protein sequence ID" value="KAA1087107.1"/>
    <property type="molecule type" value="Genomic_DNA"/>
</dbReference>
<gene>
    <name evidence="2" type="ORF">PGT21_022466</name>
    <name evidence="3" type="ORF">PGTUg99_006745</name>
</gene>
<organism evidence="3 5">
    <name type="scientific">Puccinia graminis f. sp. tritici</name>
    <dbReference type="NCBI Taxonomy" id="56615"/>
    <lineage>
        <taxon>Eukaryota</taxon>
        <taxon>Fungi</taxon>
        <taxon>Dikarya</taxon>
        <taxon>Basidiomycota</taxon>
        <taxon>Pucciniomycotina</taxon>
        <taxon>Pucciniomycetes</taxon>
        <taxon>Pucciniales</taxon>
        <taxon>Pucciniaceae</taxon>
        <taxon>Puccinia</taxon>
    </lineage>
</organism>
<evidence type="ECO:0000256" key="1">
    <source>
        <dbReference type="SAM" id="MobiDB-lite"/>
    </source>
</evidence>